<dbReference type="RefSeq" id="WP_378299130.1">
    <property type="nucleotide sequence ID" value="NZ_JBHUKS010000001.1"/>
</dbReference>
<feature type="region of interest" description="Disordered" evidence="1">
    <location>
        <begin position="148"/>
        <end position="168"/>
    </location>
</feature>
<feature type="domain" description="AB hydrolase-1" evidence="2">
    <location>
        <begin position="27"/>
        <end position="255"/>
    </location>
</feature>
<protein>
    <submittedName>
        <fullName evidence="3">Alpha/beta fold hydrolase</fullName>
    </submittedName>
</protein>
<dbReference type="PRINTS" id="PR00111">
    <property type="entry name" value="ABHYDROLASE"/>
</dbReference>
<name>A0ABW5GXW8_9PSEU</name>
<dbReference type="SUPFAM" id="SSF53474">
    <property type="entry name" value="alpha/beta-Hydrolases"/>
    <property type="match status" value="1"/>
</dbReference>
<dbReference type="Proteomes" id="UP001597483">
    <property type="component" value="Unassembled WGS sequence"/>
</dbReference>
<evidence type="ECO:0000313" key="3">
    <source>
        <dbReference type="EMBL" id="MFD2465776.1"/>
    </source>
</evidence>
<dbReference type="Pfam" id="PF00561">
    <property type="entry name" value="Abhydrolase_1"/>
    <property type="match status" value="1"/>
</dbReference>
<organism evidence="3 4">
    <name type="scientific">Amycolatopsis silviterrae</name>
    <dbReference type="NCBI Taxonomy" id="1656914"/>
    <lineage>
        <taxon>Bacteria</taxon>
        <taxon>Bacillati</taxon>
        <taxon>Actinomycetota</taxon>
        <taxon>Actinomycetes</taxon>
        <taxon>Pseudonocardiales</taxon>
        <taxon>Pseudonocardiaceae</taxon>
        <taxon>Amycolatopsis</taxon>
    </lineage>
</organism>
<gene>
    <name evidence="3" type="ORF">ACFSVL_00140</name>
</gene>
<dbReference type="InterPro" id="IPR029058">
    <property type="entry name" value="AB_hydrolase_fold"/>
</dbReference>
<dbReference type="InterPro" id="IPR000073">
    <property type="entry name" value="AB_hydrolase_1"/>
</dbReference>
<evidence type="ECO:0000256" key="1">
    <source>
        <dbReference type="SAM" id="MobiDB-lite"/>
    </source>
</evidence>
<dbReference type="PANTHER" id="PTHR45763:SF46">
    <property type="entry name" value="AB HYDROLASE-1 DOMAIN-CONTAINING PROTEIN"/>
    <property type="match status" value="1"/>
</dbReference>
<proteinExistence type="predicted"/>
<sequence length="271" mass="28552">MGTITADLPLPDGRNLRVHDSGTDGFPLVWHHGTPQSGRLLSPVVEAAAARGFRVVSYGRPGYGGSTPVPGRTVGSAASDVRHLADALDLPRFAVAGASGGGPHALACAAGLPERTVAAVSLAGLAPFSEDYDWYAGMADDSALRTAREGRETRLQHEESGPPPFTDADWATLRGTWAPLGEDAGAASNAAAEADDDLAYAAPWGFPTADVRTSVLLVHGGEDQIVPASHSQWLLRNLPDAELWLRPRDGHISVLNALPTALDWLRHVLDR</sequence>
<evidence type="ECO:0000313" key="4">
    <source>
        <dbReference type="Proteomes" id="UP001597483"/>
    </source>
</evidence>
<keyword evidence="4" id="KW-1185">Reference proteome</keyword>
<reference evidence="4" key="1">
    <citation type="journal article" date="2019" name="Int. J. Syst. Evol. Microbiol.">
        <title>The Global Catalogue of Microorganisms (GCM) 10K type strain sequencing project: providing services to taxonomists for standard genome sequencing and annotation.</title>
        <authorList>
            <consortium name="The Broad Institute Genomics Platform"/>
            <consortium name="The Broad Institute Genome Sequencing Center for Infectious Disease"/>
            <person name="Wu L."/>
            <person name="Ma J."/>
        </authorList>
    </citation>
    <scope>NUCLEOTIDE SEQUENCE [LARGE SCALE GENOMIC DNA]</scope>
    <source>
        <strain evidence="4">CGMCC 4.7641</strain>
    </source>
</reference>
<dbReference type="EMBL" id="JBHUKS010000001">
    <property type="protein sequence ID" value="MFD2465776.1"/>
    <property type="molecule type" value="Genomic_DNA"/>
</dbReference>
<accession>A0ABW5GXW8</accession>
<evidence type="ECO:0000259" key="2">
    <source>
        <dbReference type="Pfam" id="PF00561"/>
    </source>
</evidence>
<comment type="caution">
    <text evidence="3">The sequence shown here is derived from an EMBL/GenBank/DDBJ whole genome shotgun (WGS) entry which is preliminary data.</text>
</comment>
<dbReference type="PANTHER" id="PTHR45763">
    <property type="entry name" value="HYDROLASE, ALPHA/BETA FOLD FAMILY PROTEIN, EXPRESSED-RELATED"/>
    <property type="match status" value="1"/>
</dbReference>
<feature type="compositionally biased region" description="Basic and acidic residues" evidence="1">
    <location>
        <begin position="148"/>
        <end position="160"/>
    </location>
</feature>
<dbReference type="GO" id="GO:0016787">
    <property type="term" value="F:hydrolase activity"/>
    <property type="evidence" value="ECO:0007669"/>
    <property type="project" value="UniProtKB-KW"/>
</dbReference>
<dbReference type="Gene3D" id="3.40.50.1820">
    <property type="entry name" value="alpha/beta hydrolase"/>
    <property type="match status" value="1"/>
</dbReference>
<keyword evidence="3" id="KW-0378">Hydrolase</keyword>